<dbReference type="AlphaFoldDB" id="A0A7W3Z9U1"/>
<keyword evidence="2" id="KW-1133">Transmembrane helix</keyword>
<gene>
    <name evidence="3" type="ORF">H4281_10410</name>
</gene>
<feature type="region of interest" description="Disordered" evidence="1">
    <location>
        <begin position="61"/>
        <end position="131"/>
    </location>
</feature>
<proteinExistence type="predicted"/>
<name>A0A7W3Z9U1_9PSEU</name>
<evidence type="ECO:0000256" key="1">
    <source>
        <dbReference type="SAM" id="MobiDB-lite"/>
    </source>
</evidence>
<feature type="compositionally biased region" description="Polar residues" evidence="1">
    <location>
        <begin position="116"/>
        <end position="131"/>
    </location>
</feature>
<feature type="compositionally biased region" description="Basic and acidic residues" evidence="1">
    <location>
        <begin position="61"/>
        <end position="80"/>
    </location>
</feature>
<reference evidence="3 4" key="1">
    <citation type="submission" date="2020-08" db="EMBL/GenBank/DDBJ databases">
        <title>Amycolatopsis sp. nov. DR6-1 isolated from Dendrobium heterocarpum.</title>
        <authorList>
            <person name="Tedsree N."/>
            <person name="Kuncharoen N."/>
            <person name="Likhitwitayawuid K."/>
            <person name="Tanasupawat S."/>
        </authorList>
    </citation>
    <scope>NUCLEOTIDE SEQUENCE [LARGE SCALE GENOMIC DNA]</scope>
    <source>
        <strain evidence="3 4">DR6-1</strain>
    </source>
</reference>
<evidence type="ECO:0000313" key="4">
    <source>
        <dbReference type="Proteomes" id="UP000526734"/>
    </source>
</evidence>
<comment type="caution">
    <text evidence="3">The sequence shown here is derived from an EMBL/GenBank/DDBJ whole genome shotgun (WGS) entry which is preliminary data.</text>
</comment>
<organism evidence="3 4">
    <name type="scientific">Amycolatopsis dendrobii</name>
    <dbReference type="NCBI Taxonomy" id="2760662"/>
    <lineage>
        <taxon>Bacteria</taxon>
        <taxon>Bacillati</taxon>
        <taxon>Actinomycetota</taxon>
        <taxon>Actinomycetes</taxon>
        <taxon>Pseudonocardiales</taxon>
        <taxon>Pseudonocardiaceae</taxon>
        <taxon>Amycolatopsis</taxon>
    </lineage>
</organism>
<dbReference type="RefSeq" id="WP_182890661.1">
    <property type="nucleotide sequence ID" value="NZ_JACGZW010000003.1"/>
</dbReference>
<protein>
    <submittedName>
        <fullName evidence="3">Uncharacterized protein</fullName>
    </submittedName>
</protein>
<keyword evidence="2" id="KW-0472">Membrane</keyword>
<dbReference type="EMBL" id="JACGZW010000003">
    <property type="protein sequence ID" value="MBB1153540.1"/>
    <property type="molecule type" value="Genomic_DNA"/>
</dbReference>
<feature type="compositionally biased region" description="Basic and acidic residues" evidence="1">
    <location>
        <begin position="87"/>
        <end position="98"/>
    </location>
</feature>
<evidence type="ECO:0000256" key="2">
    <source>
        <dbReference type="SAM" id="Phobius"/>
    </source>
</evidence>
<accession>A0A7W3Z9U1</accession>
<evidence type="ECO:0000313" key="3">
    <source>
        <dbReference type="EMBL" id="MBB1153540.1"/>
    </source>
</evidence>
<feature type="transmembrane region" description="Helical" evidence="2">
    <location>
        <begin position="12"/>
        <end position="34"/>
    </location>
</feature>
<keyword evidence="2" id="KW-0812">Transmembrane</keyword>
<sequence>MTNDVDFHALAASAAILLLPIISTALSLGGSWFIGRRAVKRNRVLRDETQRLRDETQRLRAEARSMHRDAREHETAEFRRVSGPSGRPDENFPRHRAEVPMARQWPGRDPDDRGLSQASPVRTTTRKAGTP</sequence>
<keyword evidence="4" id="KW-1185">Reference proteome</keyword>
<dbReference type="Proteomes" id="UP000526734">
    <property type="component" value="Unassembled WGS sequence"/>
</dbReference>